<protein>
    <submittedName>
        <fullName evidence="2">Uncharacterized protein</fullName>
    </submittedName>
</protein>
<feature type="compositionally biased region" description="Polar residues" evidence="1">
    <location>
        <begin position="81"/>
        <end position="91"/>
    </location>
</feature>
<dbReference type="AlphaFoldDB" id="A0A067PBY3"/>
<sequence>MDWPVSSLRQFFLEDHSTIAHIPTSDFPHTNAHNLILSISIQCPSFTEIGSDSYSNTLPPTTSHTTGIVSDSEAIPMAPRSPTSREQVASVSTPNLVRHHSWVAIVTASRKCYVPDMRYGDHYHSPVSAPHGENGGWR</sequence>
<gene>
    <name evidence="2" type="ORF">JAAARDRAFT_487295</name>
</gene>
<evidence type="ECO:0000256" key="1">
    <source>
        <dbReference type="SAM" id="MobiDB-lite"/>
    </source>
</evidence>
<accession>A0A067PBY3</accession>
<keyword evidence="3" id="KW-1185">Reference proteome</keyword>
<evidence type="ECO:0000313" key="2">
    <source>
        <dbReference type="EMBL" id="KDQ52289.1"/>
    </source>
</evidence>
<dbReference type="EMBL" id="KL197741">
    <property type="protein sequence ID" value="KDQ52289.1"/>
    <property type="molecule type" value="Genomic_DNA"/>
</dbReference>
<evidence type="ECO:0000313" key="3">
    <source>
        <dbReference type="Proteomes" id="UP000027265"/>
    </source>
</evidence>
<name>A0A067PBY3_9AGAM</name>
<dbReference type="HOGENOM" id="CLU_1855558_0_0_1"/>
<organism evidence="2 3">
    <name type="scientific">Jaapia argillacea MUCL 33604</name>
    <dbReference type="NCBI Taxonomy" id="933084"/>
    <lineage>
        <taxon>Eukaryota</taxon>
        <taxon>Fungi</taxon>
        <taxon>Dikarya</taxon>
        <taxon>Basidiomycota</taxon>
        <taxon>Agaricomycotina</taxon>
        <taxon>Agaricomycetes</taxon>
        <taxon>Agaricomycetidae</taxon>
        <taxon>Jaapiales</taxon>
        <taxon>Jaapiaceae</taxon>
        <taxon>Jaapia</taxon>
    </lineage>
</organism>
<dbReference type="Proteomes" id="UP000027265">
    <property type="component" value="Unassembled WGS sequence"/>
</dbReference>
<proteinExistence type="predicted"/>
<feature type="region of interest" description="Disordered" evidence="1">
    <location>
        <begin position="61"/>
        <end position="91"/>
    </location>
</feature>
<dbReference type="InParanoid" id="A0A067PBY3"/>
<reference evidence="3" key="1">
    <citation type="journal article" date="2014" name="Proc. Natl. Acad. Sci. U.S.A.">
        <title>Extensive sampling of basidiomycete genomes demonstrates inadequacy of the white-rot/brown-rot paradigm for wood decay fungi.</title>
        <authorList>
            <person name="Riley R."/>
            <person name="Salamov A.A."/>
            <person name="Brown D.W."/>
            <person name="Nagy L.G."/>
            <person name="Floudas D."/>
            <person name="Held B.W."/>
            <person name="Levasseur A."/>
            <person name="Lombard V."/>
            <person name="Morin E."/>
            <person name="Otillar R."/>
            <person name="Lindquist E.A."/>
            <person name="Sun H."/>
            <person name="LaButti K.M."/>
            <person name="Schmutz J."/>
            <person name="Jabbour D."/>
            <person name="Luo H."/>
            <person name="Baker S.E."/>
            <person name="Pisabarro A.G."/>
            <person name="Walton J.D."/>
            <person name="Blanchette R.A."/>
            <person name="Henrissat B."/>
            <person name="Martin F."/>
            <person name="Cullen D."/>
            <person name="Hibbett D.S."/>
            <person name="Grigoriev I.V."/>
        </authorList>
    </citation>
    <scope>NUCLEOTIDE SEQUENCE [LARGE SCALE GENOMIC DNA]</scope>
    <source>
        <strain evidence="3">MUCL 33604</strain>
    </source>
</reference>